<dbReference type="InterPro" id="IPR030678">
    <property type="entry name" value="Peptide/Ni-bd"/>
</dbReference>
<keyword evidence="4 5" id="KW-0732">Signal</keyword>
<evidence type="ECO:0000256" key="1">
    <source>
        <dbReference type="ARBA" id="ARBA00004418"/>
    </source>
</evidence>
<dbReference type="Pfam" id="PF00496">
    <property type="entry name" value="SBP_bac_5"/>
    <property type="match status" value="1"/>
</dbReference>
<dbReference type="SUPFAM" id="SSF53850">
    <property type="entry name" value="Periplasmic binding protein-like II"/>
    <property type="match status" value="1"/>
</dbReference>
<dbReference type="InterPro" id="IPR000914">
    <property type="entry name" value="SBP_5_dom"/>
</dbReference>
<comment type="similarity">
    <text evidence="2">Belongs to the bacterial solute-binding protein 5 family.</text>
</comment>
<dbReference type="Gene3D" id="3.40.190.10">
    <property type="entry name" value="Periplasmic binding protein-like II"/>
    <property type="match status" value="1"/>
</dbReference>
<dbReference type="GO" id="GO:1904680">
    <property type="term" value="F:peptide transmembrane transporter activity"/>
    <property type="evidence" value="ECO:0007669"/>
    <property type="project" value="TreeGrafter"/>
</dbReference>
<organism evidence="7 8">
    <name type="scientific">Pararhizobium polonicum</name>
    <dbReference type="NCBI Taxonomy" id="1612624"/>
    <lineage>
        <taxon>Bacteria</taxon>
        <taxon>Pseudomonadati</taxon>
        <taxon>Pseudomonadota</taxon>
        <taxon>Alphaproteobacteria</taxon>
        <taxon>Hyphomicrobiales</taxon>
        <taxon>Rhizobiaceae</taxon>
        <taxon>Rhizobium/Agrobacterium group</taxon>
        <taxon>Pararhizobium</taxon>
    </lineage>
</organism>
<dbReference type="AlphaFoldDB" id="A0A1C7P051"/>
<accession>A0A1C7P051</accession>
<dbReference type="GO" id="GO:0030288">
    <property type="term" value="C:outer membrane-bounded periplasmic space"/>
    <property type="evidence" value="ECO:0007669"/>
    <property type="project" value="UniProtKB-ARBA"/>
</dbReference>
<dbReference type="InterPro" id="IPR039424">
    <property type="entry name" value="SBP_5"/>
</dbReference>
<dbReference type="STRING" id="1612624.ADU59_15730"/>
<feature type="chain" id="PRO_5008890090" evidence="5">
    <location>
        <begin position="29"/>
        <end position="529"/>
    </location>
</feature>
<evidence type="ECO:0000256" key="2">
    <source>
        <dbReference type="ARBA" id="ARBA00005695"/>
    </source>
</evidence>
<evidence type="ECO:0000313" key="8">
    <source>
        <dbReference type="Proteomes" id="UP000093111"/>
    </source>
</evidence>
<dbReference type="PIRSF" id="PIRSF002741">
    <property type="entry name" value="MppA"/>
    <property type="match status" value="1"/>
</dbReference>
<dbReference type="PATRIC" id="fig|1612624.7.peg.5072"/>
<keyword evidence="8" id="KW-1185">Reference proteome</keyword>
<dbReference type="EMBL" id="LGLV01000009">
    <property type="protein sequence ID" value="OBZ94627.1"/>
    <property type="molecule type" value="Genomic_DNA"/>
</dbReference>
<protein>
    <submittedName>
        <fullName evidence="7">ABC transporter substrate-binding protein</fullName>
    </submittedName>
</protein>
<evidence type="ECO:0000256" key="5">
    <source>
        <dbReference type="SAM" id="SignalP"/>
    </source>
</evidence>
<evidence type="ECO:0000256" key="4">
    <source>
        <dbReference type="ARBA" id="ARBA00022729"/>
    </source>
</evidence>
<evidence type="ECO:0000313" key="7">
    <source>
        <dbReference type="EMBL" id="OBZ94627.1"/>
    </source>
</evidence>
<dbReference type="CDD" id="cd08512">
    <property type="entry name" value="PBP2_NikA_DppA_OppA_like_7"/>
    <property type="match status" value="1"/>
</dbReference>
<dbReference type="OrthoDB" id="9803988at2"/>
<evidence type="ECO:0000259" key="6">
    <source>
        <dbReference type="Pfam" id="PF00496"/>
    </source>
</evidence>
<sequence length="529" mass="57221">MNERSRRAKLLGAVFSVALAFTAGTSHAETPANALIVAQSIDDAVSFDPAEGFELTTVQSFNNLYQRLIESNRDDGTKIQPALAAAWEAGADGKSLTFTLADKAVFSSGNPVRPEDVVFSLTRAVKLNKSPAFILNELGWTAETVDKAVEKIDDTHVKLTWTADVGPAFALSLLTAPIASIVDEKTVSAEAKDGDFGNGWLKTNSAGSGAFKIASYTPHEALVLEANAQSSDKPKLENVILRNVPDVAARRLLVEQGDADIARGLGADQIDALKDKAGIKVLSVPSARTDYILINSKANETLGNPAFWEAARYLVDYNGIAKDLLRGQSQVHQAFLPVGFPGAVTDTPFSLDVEKAKTVLADAGIKTPVKVEFIVFNDQPFLSIAQSLQSSFAKAGIELDIQPGVASDIYAKGRSGQYQMTLRYWIPDYFDPHSNASAFAINRDNSTNTAAKYAGWVIPDLTDETLAAVKEQDAAKRIALYEDLQKKVQKSSPFVFLLQGNDQVVISDKVKNYVQGLNADQVYYDHVEK</sequence>
<dbReference type="RefSeq" id="WP_068955077.1">
    <property type="nucleotide sequence ID" value="NZ_LGLV01000009.1"/>
</dbReference>
<comment type="subcellular location">
    <subcellularLocation>
        <location evidence="1">Periplasm</location>
    </subcellularLocation>
</comment>
<dbReference type="GO" id="GO:0015833">
    <property type="term" value="P:peptide transport"/>
    <property type="evidence" value="ECO:0007669"/>
    <property type="project" value="TreeGrafter"/>
</dbReference>
<reference evidence="7 8" key="1">
    <citation type="journal article" date="2016" name="Syst. Appl. Microbiol.">
        <title>Pararhizobium polonicum sp. nov. isolated from tumors on stone fruit rootstocks.</title>
        <authorList>
            <person name="Pulawska J."/>
            <person name="Kuzmanovic N."/>
            <person name="Willems A."/>
            <person name="Pothier J.F."/>
        </authorList>
    </citation>
    <scope>NUCLEOTIDE SEQUENCE [LARGE SCALE GENOMIC DNA]</scope>
    <source>
        <strain evidence="7 8">F5.1</strain>
    </source>
</reference>
<name>A0A1C7P051_9HYPH</name>
<feature type="domain" description="Solute-binding protein family 5" evidence="6">
    <location>
        <begin position="78"/>
        <end position="444"/>
    </location>
</feature>
<dbReference type="PANTHER" id="PTHR30290:SF10">
    <property type="entry name" value="PERIPLASMIC OLIGOPEPTIDE-BINDING PROTEIN-RELATED"/>
    <property type="match status" value="1"/>
</dbReference>
<keyword evidence="3" id="KW-0813">Transport</keyword>
<dbReference type="Proteomes" id="UP000093111">
    <property type="component" value="Unassembled WGS sequence"/>
</dbReference>
<dbReference type="Gene3D" id="3.90.76.10">
    <property type="entry name" value="Dipeptide-binding Protein, Domain 1"/>
    <property type="match status" value="1"/>
</dbReference>
<proteinExistence type="inferred from homology"/>
<feature type="signal peptide" evidence="5">
    <location>
        <begin position="1"/>
        <end position="28"/>
    </location>
</feature>
<gene>
    <name evidence="7" type="ORF">ADU59_15730</name>
</gene>
<dbReference type="GO" id="GO:0043190">
    <property type="term" value="C:ATP-binding cassette (ABC) transporter complex"/>
    <property type="evidence" value="ECO:0007669"/>
    <property type="project" value="InterPro"/>
</dbReference>
<evidence type="ECO:0000256" key="3">
    <source>
        <dbReference type="ARBA" id="ARBA00022448"/>
    </source>
</evidence>
<comment type="caution">
    <text evidence="7">The sequence shown here is derived from an EMBL/GenBank/DDBJ whole genome shotgun (WGS) entry which is preliminary data.</text>
</comment>
<dbReference type="Gene3D" id="3.10.105.10">
    <property type="entry name" value="Dipeptide-binding Protein, Domain 3"/>
    <property type="match status" value="1"/>
</dbReference>
<dbReference type="PANTHER" id="PTHR30290">
    <property type="entry name" value="PERIPLASMIC BINDING COMPONENT OF ABC TRANSPORTER"/>
    <property type="match status" value="1"/>
</dbReference>